<protein>
    <submittedName>
        <fullName evidence="1">Uncharacterized protein</fullName>
    </submittedName>
</protein>
<gene>
    <name evidence="1" type="ORF">XB16_0845</name>
</gene>
<dbReference type="Proteomes" id="UP000033961">
    <property type="component" value="Chromosome I"/>
</dbReference>
<organism evidence="1 2">
    <name type="scientific">Leptospira santarosai</name>
    <dbReference type="NCBI Taxonomy" id="28183"/>
    <lineage>
        <taxon>Bacteria</taxon>
        <taxon>Pseudomonadati</taxon>
        <taxon>Spirochaetota</taxon>
        <taxon>Spirochaetia</taxon>
        <taxon>Leptospirales</taxon>
        <taxon>Leptospiraceae</taxon>
        <taxon>Leptospira</taxon>
    </lineage>
</organism>
<name>A0A2P1QQJ5_9LEPT</name>
<evidence type="ECO:0000313" key="2">
    <source>
        <dbReference type="Proteomes" id="UP000033961"/>
    </source>
</evidence>
<accession>A0A2P1QQJ5</accession>
<dbReference type="AlphaFoldDB" id="A0A2P1QQJ5"/>
<sequence length="44" mass="4951">MKLSWDFDQISKLCLESLATLCCSSAISLTMDREIGLRALETEK</sequence>
<dbReference type="EMBL" id="CP027843">
    <property type="protein sequence ID" value="AVQ11180.1"/>
    <property type="molecule type" value="Genomic_DNA"/>
</dbReference>
<evidence type="ECO:0000313" key="1">
    <source>
        <dbReference type="EMBL" id="AVQ11180.1"/>
    </source>
</evidence>
<reference evidence="1 2" key="1">
    <citation type="journal article" date="2015" name="Genome Announc.">
        <title>Draft Genome Sequences of Leptospira santarosai Strains U160, U164, and U233, Isolated from Asymptomatic Cattle.</title>
        <authorList>
            <person name="Kremer F.S."/>
            <person name="Eslabao M.R."/>
            <person name="Provisor M."/>
            <person name="Woloski R.D."/>
            <person name="Ramires O.V."/>
            <person name="Moreno L.Z."/>
            <person name="Moreno A.M."/>
            <person name="Hamond C."/>
            <person name="Lilenbaum W."/>
            <person name="Dellagostin O.A."/>
        </authorList>
    </citation>
    <scope>NUCLEOTIDE SEQUENCE [LARGE SCALE GENOMIC DNA]</scope>
    <source>
        <strain evidence="1 2">U160</strain>
    </source>
</reference>
<proteinExistence type="predicted"/>